<protein>
    <submittedName>
        <fullName evidence="2">Uncharacterized protein</fullName>
    </submittedName>
</protein>
<evidence type="ECO:0000256" key="1">
    <source>
        <dbReference type="SAM" id="Phobius"/>
    </source>
</evidence>
<organism evidence="2 3">
    <name type="scientific">Spirosoma fluviale</name>
    <dbReference type="NCBI Taxonomy" id="1597977"/>
    <lineage>
        <taxon>Bacteria</taxon>
        <taxon>Pseudomonadati</taxon>
        <taxon>Bacteroidota</taxon>
        <taxon>Cytophagia</taxon>
        <taxon>Cytophagales</taxon>
        <taxon>Cytophagaceae</taxon>
        <taxon>Spirosoma</taxon>
    </lineage>
</organism>
<keyword evidence="3" id="KW-1185">Reference proteome</keyword>
<feature type="transmembrane region" description="Helical" evidence="1">
    <location>
        <begin position="12"/>
        <end position="31"/>
    </location>
</feature>
<keyword evidence="1" id="KW-0472">Membrane</keyword>
<proteinExistence type="predicted"/>
<reference evidence="3" key="1">
    <citation type="submission" date="2017-09" db="EMBL/GenBank/DDBJ databases">
        <authorList>
            <person name="Varghese N."/>
            <person name="Submissions S."/>
        </authorList>
    </citation>
    <scope>NUCLEOTIDE SEQUENCE [LARGE SCALE GENOMIC DNA]</scope>
    <source>
        <strain evidence="3">DSM 29961</strain>
    </source>
</reference>
<gene>
    <name evidence="2" type="ORF">SAMN06269250_4779</name>
</gene>
<evidence type="ECO:0000313" key="2">
    <source>
        <dbReference type="EMBL" id="SOD95208.1"/>
    </source>
</evidence>
<dbReference type="Proteomes" id="UP000219452">
    <property type="component" value="Unassembled WGS sequence"/>
</dbReference>
<keyword evidence="1" id="KW-1133">Transmembrane helix</keyword>
<name>A0A286GI55_9BACT</name>
<sequence>MADQVHWNQQDAPWRSVGVACVILLGMGLIYDD</sequence>
<dbReference type="AlphaFoldDB" id="A0A286GI55"/>
<accession>A0A286GI55</accession>
<keyword evidence="1" id="KW-0812">Transmembrane</keyword>
<evidence type="ECO:0000313" key="3">
    <source>
        <dbReference type="Proteomes" id="UP000219452"/>
    </source>
</evidence>
<dbReference type="EMBL" id="OCNH01000004">
    <property type="protein sequence ID" value="SOD95208.1"/>
    <property type="molecule type" value="Genomic_DNA"/>
</dbReference>